<organism evidence="2 3">
    <name type="scientific">Massariosphaeria phaeospora</name>
    <dbReference type="NCBI Taxonomy" id="100035"/>
    <lineage>
        <taxon>Eukaryota</taxon>
        <taxon>Fungi</taxon>
        <taxon>Dikarya</taxon>
        <taxon>Ascomycota</taxon>
        <taxon>Pezizomycotina</taxon>
        <taxon>Dothideomycetes</taxon>
        <taxon>Pleosporomycetidae</taxon>
        <taxon>Pleosporales</taxon>
        <taxon>Pleosporales incertae sedis</taxon>
        <taxon>Massariosphaeria</taxon>
    </lineage>
</organism>
<name>A0A7C8M1R9_9PLEO</name>
<comment type="caution">
    <text evidence="2">The sequence shown here is derived from an EMBL/GenBank/DDBJ whole genome shotgun (WGS) entry which is preliminary data.</text>
</comment>
<feature type="transmembrane region" description="Helical" evidence="1">
    <location>
        <begin position="58"/>
        <end position="89"/>
    </location>
</feature>
<sequence length="136" mass="16099">MNWITACYAKLAAVFESCSTVFYNSSWLSRLARIYRFLCYWLFVRTLMHAAQNGDLKYVVFLCVVLAGCSVCELYLLYLNLHILCLTLYINYLDMRIWIARHGHELPRLDVWAARIFAGLLGFWWLQVRFQPTEEL</sequence>
<feature type="transmembrane region" description="Helical" evidence="1">
    <location>
        <begin position="109"/>
        <end position="126"/>
    </location>
</feature>
<reference evidence="2 3" key="1">
    <citation type="submission" date="2020-01" db="EMBL/GenBank/DDBJ databases">
        <authorList>
            <consortium name="DOE Joint Genome Institute"/>
            <person name="Haridas S."/>
            <person name="Albert R."/>
            <person name="Binder M."/>
            <person name="Bloem J."/>
            <person name="Labutti K."/>
            <person name="Salamov A."/>
            <person name="Andreopoulos B."/>
            <person name="Baker S.E."/>
            <person name="Barry K."/>
            <person name="Bills G."/>
            <person name="Bluhm B.H."/>
            <person name="Cannon C."/>
            <person name="Castanera R."/>
            <person name="Culley D.E."/>
            <person name="Daum C."/>
            <person name="Ezra D."/>
            <person name="Gonzalez J.B."/>
            <person name="Henrissat B."/>
            <person name="Kuo A."/>
            <person name="Liang C."/>
            <person name="Lipzen A."/>
            <person name="Lutzoni F."/>
            <person name="Magnuson J."/>
            <person name="Mondo S."/>
            <person name="Nolan M."/>
            <person name="Ohm R."/>
            <person name="Pangilinan J."/>
            <person name="Park H.-J.H."/>
            <person name="Ramirez L."/>
            <person name="Alfaro M."/>
            <person name="Sun H."/>
            <person name="Tritt A."/>
            <person name="Yoshinaga Y."/>
            <person name="Zwiers L.-H.L."/>
            <person name="Turgeon B.G."/>
            <person name="Goodwin S.B."/>
            <person name="Spatafora J.W."/>
            <person name="Crous P.W."/>
            <person name="Grigoriev I.V."/>
        </authorList>
    </citation>
    <scope>NUCLEOTIDE SEQUENCE [LARGE SCALE GENOMIC DNA]</scope>
    <source>
        <strain evidence="2 3">CBS 611.86</strain>
    </source>
</reference>
<proteinExistence type="predicted"/>
<keyword evidence="3" id="KW-1185">Reference proteome</keyword>
<accession>A0A7C8M1R9</accession>
<keyword evidence="1" id="KW-0812">Transmembrane</keyword>
<dbReference type="AlphaFoldDB" id="A0A7C8M1R9"/>
<dbReference type="Proteomes" id="UP000481861">
    <property type="component" value="Unassembled WGS sequence"/>
</dbReference>
<dbReference type="EMBL" id="JAADJZ010000038">
    <property type="protein sequence ID" value="KAF2864975.1"/>
    <property type="molecule type" value="Genomic_DNA"/>
</dbReference>
<keyword evidence="1" id="KW-0472">Membrane</keyword>
<keyword evidence="1" id="KW-1133">Transmembrane helix</keyword>
<evidence type="ECO:0000256" key="1">
    <source>
        <dbReference type="SAM" id="Phobius"/>
    </source>
</evidence>
<evidence type="ECO:0000313" key="3">
    <source>
        <dbReference type="Proteomes" id="UP000481861"/>
    </source>
</evidence>
<evidence type="ECO:0000313" key="2">
    <source>
        <dbReference type="EMBL" id="KAF2864975.1"/>
    </source>
</evidence>
<gene>
    <name evidence="2" type="ORF">BDV95DRAFT_587946</name>
</gene>
<protein>
    <submittedName>
        <fullName evidence="2">Uncharacterized protein</fullName>
    </submittedName>
</protein>